<feature type="transmembrane region" description="Helical" evidence="1">
    <location>
        <begin position="14"/>
        <end position="35"/>
    </location>
</feature>
<keyword evidence="3" id="KW-1185">Reference proteome</keyword>
<reference evidence="2 3" key="1">
    <citation type="submission" date="2019-03" db="EMBL/GenBank/DDBJ databases">
        <title>Genomic Encyclopedia of Type Strains, Phase IV (KMG-IV): sequencing the most valuable type-strain genomes for metagenomic binning, comparative biology and taxonomic classification.</title>
        <authorList>
            <person name="Goeker M."/>
        </authorList>
    </citation>
    <scope>NUCLEOTIDE SEQUENCE [LARGE SCALE GENOMIC DNA]</scope>
    <source>
        <strain evidence="2 3">DSM 13328</strain>
    </source>
</reference>
<dbReference type="OrthoDB" id="116567at2157"/>
<dbReference type="Pfam" id="PF06695">
    <property type="entry name" value="Sm_multidrug_ex"/>
    <property type="match status" value="1"/>
</dbReference>
<dbReference type="RefSeq" id="WP_133516817.1">
    <property type="nucleotide sequence ID" value="NZ_JAHDUW010000001.1"/>
</dbReference>
<feature type="transmembrane region" description="Helical" evidence="1">
    <location>
        <begin position="139"/>
        <end position="165"/>
    </location>
</feature>
<comment type="caution">
    <text evidence="2">The sequence shown here is derived from an EMBL/GenBank/DDBJ whole genome shotgun (WGS) entry which is preliminary data.</text>
</comment>
<dbReference type="InterPro" id="IPR009577">
    <property type="entry name" value="Sm_multidrug_ex"/>
</dbReference>
<evidence type="ECO:0000313" key="3">
    <source>
        <dbReference type="Proteomes" id="UP000294855"/>
    </source>
</evidence>
<protein>
    <submittedName>
        <fullName evidence="2">Putative membrane protein</fullName>
    </submittedName>
</protein>
<proteinExistence type="predicted"/>
<name>A0A484F779_9EURY</name>
<sequence>MDFASFFVDLFQWLPPWLVVIVISAIPVIELRGAIPVAIGLYGMDPILAFVLAVIGNMIPVTIIFYFLDPVSKFLSKHSKLFAKFFDWLFNRVERQGNARVEKYKDLALMTFVAIPLPLTGAWTGTAAALVLKYPFKNAFLSILAGVIIAGIIVTFLTVSGIHVLDIIFGRFS</sequence>
<organism evidence="2 3">
    <name type="scientific">Methanimicrococcus blatticola</name>
    <dbReference type="NCBI Taxonomy" id="91560"/>
    <lineage>
        <taxon>Archaea</taxon>
        <taxon>Methanobacteriati</taxon>
        <taxon>Methanobacteriota</taxon>
        <taxon>Stenosarchaea group</taxon>
        <taxon>Methanomicrobia</taxon>
        <taxon>Methanosarcinales</taxon>
        <taxon>Methanosarcinaceae</taxon>
        <taxon>Methanimicrococcus</taxon>
    </lineage>
</organism>
<gene>
    <name evidence="2" type="ORF">C7391_0347</name>
</gene>
<dbReference type="EMBL" id="SNYS01000005">
    <property type="protein sequence ID" value="TDQ71242.1"/>
    <property type="molecule type" value="Genomic_DNA"/>
</dbReference>
<feature type="transmembrane region" description="Helical" evidence="1">
    <location>
        <begin position="47"/>
        <end position="68"/>
    </location>
</feature>
<keyword evidence="1" id="KW-1133">Transmembrane helix</keyword>
<dbReference type="PANTHER" id="PTHR36007">
    <property type="entry name" value="TRANSPORT PROTEIN-RELATED"/>
    <property type="match status" value="1"/>
</dbReference>
<accession>A0A484F779</accession>
<evidence type="ECO:0000256" key="1">
    <source>
        <dbReference type="SAM" id="Phobius"/>
    </source>
</evidence>
<feature type="transmembrane region" description="Helical" evidence="1">
    <location>
        <begin position="107"/>
        <end position="132"/>
    </location>
</feature>
<dbReference type="Proteomes" id="UP000294855">
    <property type="component" value="Unassembled WGS sequence"/>
</dbReference>
<dbReference type="PANTHER" id="PTHR36007:SF2">
    <property type="entry name" value="TRANSPORT PROTEIN-RELATED"/>
    <property type="match status" value="1"/>
</dbReference>
<evidence type="ECO:0000313" key="2">
    <source>
        <dbReference type="EMBL" id="TDQ71242.1"/>
    </source>
</evidence>
<dbReference type="AlphaFoldDB" id="A0A484F779"/>
<keyword evidence="1" id="KW-0472">Membrane</keyword>
<keyword evidence="1" id="KW-0812">Transmembrane</keyword>